<evidence type="ECO:0000256" key="1">
    <source>
        <dbReference type="ARBA" id="ARBA00023015"/>
    </source>
</evidence>
<evidence type="ECO:0000256" key="2">
    <source>
        <dbReference type="ARBA" id="ARBA00023125"/>
    </source>
</evidence>
<dbReference type="InterPro" id="IPR018490">
    <property type="entry name" value="cNMP-bd_dom_sf"/>
</dbReference>
<protein>
    <submittedName>
        <fullName evidence="5">Crp/Fnr family transcriptional regulator</fullName>
    </submittedName>
</protein>
<dbReference type="EMBL" id="VFYP01000001">
    <property type="protein sequence ID" value="TPP11639.1"/>
    <property type="molecule type" value="Genomic_DNA"/>
</dbReference>
<dbReference type="InterPro" id="IPR036390">
    <property type="entry name" value="WH_DNA-bd_sf"/>
</dbReference>
<accession>A0A504UAX9</accession>
<organism evidence="5 6">
    <name type="scientific">Rhizobium glycinendophyticum</name>
    <dbReference type="NCBI Taxonomy" id="2589807"/>
    <lineage>
        <taxon>Bacteria</taxon>
        <taxon>Pseudomonadati</taxon>
        <taxon>Pseudomonadota</taxon>
        <taxon>Alphaproteobacteria</taxon>
        <taxon>Hyphomicrobiales</taxon>
        <taxon>Rhizobiaceae</taxon>
        <taxon>Rhizobium/Agrobacterium group</taxon>
        <taxon>Rhizobium</taxon>
    </lineage>
</organism>
<keyword evidence="3" id="KW-0804">Transcription</keyword>
<dbReference type="OrthoDB" id="7506088at2"/>
<dbReference type="Gene3D" id="2.60.120.10">
    <property type="entry name" value="Jelly Rolls"/>
    <property type="match status" value="1"/>
</dbReference>
<feature type="domain" description="HTH crp-type" evidence="4">
    <location>
        <begin position="153"/>
        <end position="219"/>
    </location>
</feature>
<gene>
    <name evidence="5" type="ORF">FJQ55_12820</name>
</gene>
<keyword evidence="6" id="KW-1185">Reference proteome</keyword>
<sequence>MNRTQDIPVQEHPRHRNKLLARLPDGERIAIEPHLEALALDKDYCIAAVDTEISHVYFLDEGIGSMVVVSPEGHRAEAGMFGSEGFAPVPPAVLSSLSLHEVVIQSAGSGRRMSVQALWGLASSCPSLMSLMTRASHNLATQVSFTALSNAVHQVDERLARWLLMAHDRVETNEIYITHEYISLMLAVRRPSVTTALHILEGNQMIRSERGVITIRDRPALEEFARDAYGKPEAEYRHLFGQG</sequence>
<dbReference type="SUPFAM" id="SSF46785">
    <property type="entry name" value="Winged helix' DNA-binding domain"/>
    <property type="match status" value="1"/>
</dbReference>
<reference evidence="5 6" key="1">
    <citation type="submission" date="2019-06" db="EMBL/GenBank/DDBJ databases">
        <title>Rhizobium sp. CL12 isolated from roots of soybean.</title>
        <authorList>
            <person name="Wang C."/>
        </authorList>
    </citation>
    <scope>NUCLEOTIDE SEQUENCE [LARGE SCALE GENOMIC DNA]</scope>
    <source>
        <strain evidence="5 6">CL12</strain>
    </source>
</reference>
<dbReference type="Pfam" id="PF13545">
    <property type="entry name" value="HTH_Crp_2"/>
    <property type="match status" value="1"/>
</dbReference>
<evidence type="ECO:0000313" key="6">
    <source>
        <dbReference type="Proteomes" id="UP000316429"/>
    </source>
</evidence>
<dbReference type="InterPro" id="IPR012318">
    <property type="entry name" value="HTH_CRP"/>
</dbReference>
<dbReference type="InterPro" id="IPR014710">
    <property type="entry name" value="RmlC-like_jellyroll"/>
</dbReference>
<proteinExistence type="predicted"/>
<comment type="caution">
    <text evidence="5">The sequence shown here is derived from an EMBL/GenBank/DDBJ whole genome shotgun (WGS) entry which is preliminary data.</text>
</comment>
<dbReference type="PROSITE" id="PS51063">
    <property type="entry name" value="HTH_CRP_2"/>
    <property type="match status" value="1"/>
</dbReference>
<evidence type="ECO:0000259" key="4">
    <source>
        <dbReference type="PROSITE" id="PS51063"/>
    </source>
</evidence>
<dbReference type="AlphaFoldDB" id="A0A504UAX9"/>
<evidence type="ECO:0000256" key="3">
    <source>
        <dbReference type="ARBA" id="ARBA00023163"/>
    </source>
</evidence>
<keyword evidence="2" id="KW-0238">DNA-binding</keyword>
<dbReference type="SUPFAM" id="SSF51206">
    <property type="entry name" value="cAMP-binding domain-like"/>
    <property type="match status" value="1"/>
</dbReference>
<dbReference type="GO" id="GO:0006355">
    <property type="term" value="P:regulation of DNA-templated transcription"/>
    <property type="evidence" value="ECO:0007669"/>
    <property type="project" value="InterPro"/>
</dbReference>
<dbReference type="Proteomes" id="UP000316429">
    <property type="component" value="Unassembled WGS sequence"/>
</dbReference>
<dbReference type="GO" id="GO:0003677">
    <property type="term" value="F:DNA binding"/>
    <property type="evidence" value="ECO:0007669"/>
    <property type="project" value="UniProtKB-KW"/>
</dbReference>
<name>A0A504UAX9_9HYPH</name>
<evidence type="ECO:0000313" key="5">
    <source>
        <dbReference type="EMBL" id="TPP11639.1"/>
    </source>
</evidence>
<keyword evidence="1" id="KW-0805">Transcription regulation</keyword>